<dbReference type="EMBL" id="CAJNOI010000023">
    <property type="protein sequence ID" value="CAF0845112.1"/>
    <property type="molecule type" value="Genomic_DNA"/>
</dbReference>
<feature type="transmembrane region" description="Helical" evidence="11">
    <location>
        <begin position="188"/>
        <end position="206"/>
    </location>
</feature>
<feature type="transmembrane region" description="Helical" evidence="11">
    <location>
        <begin position="442"/>
        <end position="465"/>
    </location>
</feature>
<feature type="transmembrane region" description="Helical" evidence="11">
    <location>
        <begin position="382"/>
        <end position="406"/>
    </location>
</feature>
<feature type="transmembrane region" description="Helical" evidence="11">
    <location>
        <begin position="264"/>
        <end position="282"/>
    </location>
</feature>
<dbReference type="AlphaFoldDB" id="A0A815I3C6"/>
<evidence type="ECO:0000256" key="1">
    <source>
        <dbReference type="ARBA" id="ARBA00004141"/>
    </source>
</evidence>
<feature type="transmembrane region" description="Helical" evidence="11">
    <location>
        <begin position="294"/>
        <end position="316"/>
    </location>
</feature>
<keyword evidence="10 11" id="KW-0472">Membrane</keyword>
<feature type="transmembrane region" description="Helical" evidence="11">
    <location>
        <begin position="91"/>
        <end position="110"/>
    </location>
</feature>
<keyword evidence="8 11" id="KW-1133">Transmembrane helix</keyword>
<reference evidence="15" key="1">
    <citation type="submission" date="2021-02" db="EMBL/GenBank/DDBJ databases">
        <authorList>
            <person name="Nowell W R."/>
        </authorList>
    </citation>
    <scope>NUCLEOTIDE SEQUENCE</scope>
</reference>
<name>A0A815I3C6_9BILA</name>
<evidence type="ECO:0000256" key="11">
    <source>
        <dbReference type="SAM" id="Phobius"/>
    </source>
</evidence>
<organism evidence="15 16">
    <name type="scientific">Adineta steineri</name>
    <dbReference type="NCBI Taxonomy" id="433720"/>
    <lineage>
        <taxon>Eukaryota</taxon>
        <taxon>Metazoa</taxon>
        <taxon>Spiralia</taxon>
        <taxon>Gnathifera</taxon>
        <taxon>Rotifera</taxon>
        <taxon>Eurotatoria</taxon>
        <taxon>Bdelloidea</taxon>
        <taxon>Adinetida</taxon>
        <taxon>Adinetidae</taxon>
        <taxon>Adineta</taxon>
    </lineage>
</organism>
<dbReference type="Proteomes" id="UP000663832">
    <property type="component" value="Unassembled WGS sequence"/>
</dbReference>
<feature type="domain" description="K+ potassium transporter integral membrane" evidence="12">
    <location>
        <begin position="60"/>
        <end position="504"/>
    </location>
</feature>
<evidence type="ECO:0000256" key="5">
    <source>
        <dbReference type="ARBA" id="ARBA00022692"/>
    </source>
</evidence>
<dbReference type="HAMAP" id="MF_01522">
    <property type="entry name" value="Kup"/>
    <property type="match status" value="1"/>
</dbReference>
<keyword evidence="5 11" id="KW-0812">Transmembrane</keyword>
<dbReference type="OrthoDB" id="504708at2759"/>
<evidence type="ECO:0000256" key="7">
    <source>
        <dbReference type="ARBA" id="ARBA00022958"/>
    </source>
</evidence>
<keyword evidence="16" id="KW-1185">Reference proteome</keyword>
<keyword evidence="4" id="KW-0633">Potassium transport</keyword>
<keyword evidence="7" id="KW-0630">Potassium</keyword>
<feature type="transmembrane region" description="Helical" evidence="11">
    <location>
        <begin position="412"/>
        <end position="435"/>
    </location>
</feature>
<dbReference type="InterPro" id="IPR053951">
    <property type="entry name" value="K_trans_N"/>
</dbReference>
<gene>
    <name evidence="14" type="ORF">BJG266_LOCUS7527</name>
    <name evidence="15" type="ORF">QVE165_LOCUS34522</name>
</gene>
<dbReference type="GO" id="GO:0015293">
    <property type="term" value="F:symporter activity"/>
    <property type="evidence" value="ECO:0007669"/>
    <property type="project" value="UniProtKB-KW"/>
</dbReference>
<feature type="transmembrane region" description="Helical" evidence="11">
    <location>
        <begin position="336"/>
        <end position="361"/>
    </location>
</feature>
<feature type="transmembrane region" description="Helical" evidence="11">
    <location>
        <begin position="471"/>
        <end position="490"/>
    </location>
</feature>
<evidence type="ECO:0000313" key="14">
    <source>
        <dbReference type="EMBL" id="CAF0845112.1"/>
    </source>
</evidence>
<keyword evidence="9" id="KW-0406">Ion transport</keyword>
<sequence>MEELFYIENCKMNVTCSDNYGLTNENNNLNEISSNEKAIQSNNCDNVKKKSSFLMTISLTFHSLGIIFGDIGTSPLYVLETIFHKKKTPPNQFQCIGAISLIIWSLILVVSIKYSIFILKADNKGEGGTFALCALLTKKSANLSNRMKSFVNIASILAASLLIGDGALTPAVSVLSAVEGLALNAPNLHKWVVPITVIIIICLFIGQQWGTSKIGNTFAPVMVIWFLSLFSIGIWRIRLKPIILKSFNPYQAIIYLIKEKKDGFYHIGGVFLSVTGCEALYADLGHFGLWPVRISWFFVVFPCVITNYLGQGALLIHNPQSIENPFYRSVPEWAHWPMVILSTIATIIASQAIITGCFSLLSQASSLGFCAPLQVHHTSQKVIGQIYVPTINWVLMLLTLFVTIYFQSSSRLTNAYGLTVCSVSVITTILFLMLIKTVWKKSILYVILFSLFLIIDCLFWAANALKFIEGAWIAILIALIFFLIGYSWYYGEKKLKTYMRIQSTTCQLNQLPRRFGLTTQRQKSIFISNNQHFDIQYTVDDNDSDIIDDDDNKNHLNILTHVPLSTISNEIELNNLENSREISVIPGVACFLTCSSRQTPDIFENYIRLFRNIPQLIIFLRIQYARVPFISRDKRLLIKLYGNIYYISATFGYGETKKKCVFNDILLLSKELYQLPIPLIENQLTFFLPNQIILISKKGYKSWITRWPLYLYSIQKRLVQKELINIQINTKNTIQIAIIAEL</sequence>
<evidence type="ECO:0000313" key="15">
    <source>
        <dbReference type="EMBL" id="CAF1360581.1"/>
    </source>
</evidence>
<keyword evidence="2" id="KW-0813">Transport</keyword>
<dbReference type="Pfam" id="PF02705">
    <property type="entry name" value="K_trans"/>
    <property type="match status" value="1"/>
</dbReference>
<evidence type="ECO:0000256" key="8">
    <source>
        <dbReference type="ARBA" id="ARBA00022989"/>
    </source>
</evidence>
<feature type="transmembrane region" description="Helical" evidence="11">
    <location>
        <begin position="53"/>
        <end position="71"/>
    </location>
</feature>
<evidence type="ECO:0000256" key="4">
    <source>
        <dbReference type="ARBA" id="ARBA00022538"/>
    </source>
</evidence>
<dbReference type="PANTHER" id="PTHR30540:SF83">
    <property type="entry name" value="K+ POTASSIUM TRANSPORTER"/>
    <property type="match status" value="1"/>
</dbReference>
<dbReference type="Pfam" id="PF22776">
    <property type="entry name" value="K_trans_C"/>
    <property type="match status" value="1"/>
</dbReference>
<evidence type="ECO:0000313" key="16">
    <source>
        <dbReference type="Proteomes" id="UP000663832"/>
    </source>
</evidence>
<evidence type="ECO:0000259" key="12">
    <source>
        <dbReference type="Pfam" id="PF02705"/>
    </source>
</evidence>
<dbReference type="InterPro" id="IPR003855">
    <property type="entry name" value="K+_transporter"/>
</dbReference>
<evidence type="ECO:0000256" key="3">
    <source>
        <dbReference type="ARBA" id="ARBA00022475"/>
    </source>
</evidence>
<feature type="transmembrane region" description="Helical" evidence="11">
    <location>
        <begin position="149"/>
        <end position="168"/>
    </location>
</feature>
<protein>
    <recommendedName>
        <fullName evidence="17">Potassium transport system protein kup</fullName>
    </recommendedName>
</protein>
<evidence type="ECO:0000256" key="2">
    <source>
        <dbReference type="ARBA" id="ARBA00022448"/>
    </source>
</evidence>
<evidence type="ECO:0000256" key="10">
    <source>
        <dbReference type="ARBA" id="ARBA00023136"/>
    </source>
</evidence>
<feature type="domain" description="K+ potassium transporter C-terminal" evidence="13">
    <location>
        <begin position="586"/>
        <end position="741"/>
    </location>
</feature>
<dbReference type="Proteomes" id="UP000663877">
    <property type="component" value="Unassembled WGS sequence"/>
</dbReference>
<keyword evidence="6" id="KW-0769">Symport</keyword>
<comment type="subcellular location">
    <subcellularLocation>
        <location evidence="1">Membrane</location>
        <topology evidence="1">Multi-pass membrane protein</topology>
    </subcellularLocation>
</comment>
<dbReference type="InterPro" id="IPR053952">
    <property type="entry name" value="K_trans_C"/>
</dbReference>
<evidence type="ECO:0008006" key="17">
    <source>
        <dbReference type="Google" id="ProtNLM"/>
    </source>
</evidence>
<comment type="caution">
    <text evidence="15">The sequence shown here is derived from an EMBL/GenBank/DDBJ whole genome shotgun (WGS) entry which is preliminary data.</text>
</comment>
<dbReference type="GO" id="GO:0015079">
    <property type="term" value="F:potassium ion transmembrane transporter activity"/>
    <property type="evidence" value="ECO:0007669"/>
    <property type="project" value="InterPro"/>
</dbReference>
<accession>A0A815I3C6</accession>
<feature type="transmembrane region" description="Helical" evidence="11">
    <location>
        <begin position="218"/>
        <end position="237"/>
    </location>
</feature>
<dbReference type="GO" id="GO:0016020">
    <property type="term" value="C:membrane"/>
    <property type="evidence" value="ECO:0007669"/>
    <property type="project" value="UniProtKB-SubCell"/>
</dbReference>
<evidence type="ECO:0000256" key="6">
    <source>
        <dbReference type="ARBA" id="ARBA00022847"/>
    </source>
</evidence>
<evidence type="ECO:0000256" key="9">
    <source>
        <dbReference type="ARBA" id="ARBA00023065"/>
    </source>
</evidence>
<proteinExistence type="inferred from homology"/>
<dbReference type="EMBL" id="CAJNOM010000326">
    <property type="protein sequence ID" value="CAF1360581.1"/>
    <property type="molecule type" value="Genomic_DNA"/>
</dbReference>
<dbReference type="PANTHER" id="PTHR30540">
    <property type="entry name" value="OSMOTIC STRESS POTASSIUM TRANSPORTER"/>
    <property type="match status" value="1"/>
</dbReference>
<dbReference type="InterPro" id="IPR023051">
    <property type="entry name" value="Kup"/>
</dbReference>
<keyword evidence="3" id="KW-1003">Cell membrane</keyword>
<evidence type="ECO:0000259" key="13">
    <source>
        <dbReference type="Pfam" id="PF22776"/>
    </source>
</evidence>